<dbReference type="Pfam" id="PF03055">
    <property type="entry name" value="RPE65"/>
    <property type="match status" value="1"/>
</dbReference>
<reference evidence="6" key="1">
    <citation type="submission" date="2020-06" db="EMBL/GenBank/DDBJ databases">
        <authorList>
            <person name="Li T."/>
            <person name="Hu X."/>
            <person name="Zhang T."/>
            <person name="Song X."/>
            <person name="Zhang H."/>
            <person name="Dai N."/>
            <person name="Sheng W."/>
            <person name="Hou X."/>
            <person name="Wei L."/>
        </authorList>
    </citation>
    <scope>NUCLEOTIDE SEQUENCE</scope>
    <source>
        <strain evidence="6">G02</strain>
        <tissue evidence="6">Leaf</tissue>
    </source>
</reference>
<feature type="binding site" evidence="5">
    <location>
        <position position="13"/>
    </location>
    <ligand>
        <name>Fe cation</name>
        <dbReference type="ChEBI" id="CHEBI:24875"/>
        <note>catalytic</note>
    </ligand>
</feature>
<comment type="similarity">
    <text evidence="1">Belongs to the carotenoid oxygenase family.</text>
</comment>
<evidence type="ECO:0000256" key="3">
    <source>
        <dbReference type="ARBA" id="ARBA00022964"/>
    </source>
</evidence>
<keyword evidence="3 6" id="KW-0223">Dioxygenase</keyword>
<dbReference type="GO" id="GO:0010436">
    <property type="term" value="F:carotenoid dioxygenase activity"/>
    <property type="evidence" value="ECO:0007669"/>
    <property type="project" value="TreeGrafter"/>
</dbReference>
<protein>
    <submittedName>
        <fullName evidence="6">Carotenoid cleavage dioxygenase 4, chloroplastic</fullName>
    </submittedName>
</protein>
<keyword evidence="4 5" id="KW-0408">Iron</keyword>
<evidence type="ECO:0000313" key="6">
    <source>
        <dbReference type="EMBL" id="KAL0407965.1"/>
    </source>
</evidence>
<proteinExistence type="inferred from homology"/>
<dbReference type="GO" id="GO:0016121">
    <property type="term" value="P:carotene catabolic process"/>
    <property type="evidence" value="ECO:0007669"/>
    <property type="project" value="TreeGrafter"/>
</dbReference>
<comment type="cofactor">
    <cofactor evidence="5">
        <name>Fe(2+)</name>
        <dbReference type="ChEBI" id="CHEBI:29033"/>
    </cofactor>
    <text evidence="5">Binds 1 Fe(2+) ion per subunit.</text>
</comment>
<keyword evidence="3 6" id="KW-0560">Oxidoreductase</keyword>
<evidence type="ECO:0000256" key="5">
    <source>
        <dbReference type="PIRSR" id="PIRSR604294-1"/>
    </source>
</evidence>
<sequence>MMWIEVPGLNLIHATHAWEEDGGDTVVVVAPNLLPVENALERMDLVHSSMERIEINLKEKTVTRRPVSGRSLDFAVINPAYVGKKTKYIYAAEGGRLLGRAGLAKIDLSLCSSNSDDFVVASRLYGPGCYGGESFFVAREPDIPAAEEDDGYLMTYVHNENTE</sequence>
<dbReference type="GO" id="GO:0046872">
    <property type="term" value="F:metal ion binding"/>
    <property type="evidence" value="ECO:0007669"/>
    <property type="project" value="UniProtKB-KW"/>
</dbReference>
<comment type="caution">
    <text evidence="6">The sequence shown here is derived from an EMBL/GenBank/DDBJ whole genome shotgun (WGS) entry which is preliminary data.</text>
</comment>
<evidence type="ECO:0000256" key="2">
    <source>
        <dbReference type="ARBA" id="ARBA00022723"/>
    </source>
</evidence>
<evidence type="ECO:0000256" key="4">
    <source>
        <dbReference type="ARBA" id="ARBA00023004"/>
    </source>
</evidence>
<gene>
    <name evidence="6" type="ORF">Sradi_1730900</name>
</gene>
<dbReference type="PANTHER" id="PTHR10543">
    <property type="entry name" value="BETA-CAROTENE DIOXYGENASE"/>
    <property type="match status" value="1"/>
</dbReference>
<accession>A0AAW2TSN2</accession>
<name>A0AAW2TSN2_SESRA</name>
<organism evidence="6">
    <name type="scientific">Sesamum radiatum</name>
    <name type="common">Black benniseed</name>
    <dbReference type="NCBI Taxonomy" id="300843"/>
    <lineage>
        <taxon>Eukaryota</taxon>
        <taxon>Viridiplantae</taxon>
        <taxon>Streptophyta</taxon>
        <taxon>Embryophyta</taxon>
        <taxon>Tracheophyta</taxon>
        <taxon>Spermatophyta</taxon>
        <taxon>Magnoliopsida</taxon>
        <taxon>eudicotyledons</taxon>
        <taxon>Gunneridae</taxon>
        <taxon>Pentapetalae</taxon>
        <taxon>asterids</taxon>
        <taxon>lamiids</taxon>
        <taxon>Lamiales</taxon>
        <taxon>Pedaliaceae</taxon>
        <taxon>Sesamum</taxon>
    </lineage>
</organism>
<reference evidence="6" key="2">
    <citation type="journal article" date="2024" name="Plant">
        <title>Genomic evolution and insights into agronomic trait innovations of Sesamum species.</title>
        <authorList>
            <person name="Miao H."/>
            <person name="Wang L."/>
            <person name="Qu L."/>
            <person name="Liu H."/>
            <person name="Sun Y."/>
            <person name="Le M."/>
            <person name="Wang Q."/>
            <person name="Wei S."/>
            <person name="Zheng Y."/>
            <person name="Lin W."/>
            <person name="Duan Y."/>
            <person name="Cao H."/>
            <person name="Xiong S."/>
            <person name="Wang X."/>
            <person name="Wei L."/>
            <person name="Li C."/>
            <person name="Ma Q."/>
            <person name="Ju M."/>
            <person name="Zhao R."/>
            <person name="Li G."/>
            <person name="Mu C."/>
            <person name="Tian Q."/>
            <person name="Mei H."/>
            <person name="Zhang T."/>
            <person name="Gao T."/>
            <person name="Zhang H."/>
        </authorList>
    </citation>
    <scope>NUCLEOTIDE SEQUENCE</scope>
    <source>
        <strain evidence="6">G02</strain>
    </source>
</reference>
<dbReference type="InterPro" id="IPR004294">
    <property type="entry name" value="Carotenoid_Oase"/>
</dbReference>
<evidence type="ECO:0000256" key="1">
    <source>
        <dbReference type="ARBA" id="ARBA00006787"/>
    </source>
</evidence>
<dbReference type="AlphaFoldDB" id="A0AAW2TSN2"/>
<dbReference type="PANTHER" id="PTHR10543:SF46">
    <property type="entry name" value="CAROTENOID CLEAVAGE DIOXYGENASE 4, CHLOROPLASTIC-RELATED"/>
    <property type="match status" value="1"/>
</dbReference>
<keyword evidence="2 5" id="KW-0479">Metal-binding</keyword>
<dbReference type="GO" id="GO:0009570">
    <property type="term" value="C:chloroplast stroma"/>
    <property type="evidence" value="ECO:0007669"/>
    <property type="project" value="TreeGrafter"/>
</dbReference>
<dbReference type="EMBL" id="JACGWJ010000007">
    <property type="protein sequence ID" value="KAL0407965.1"/>
    <property type="molecule type" value="Genomic_DNA"/>
</dbReference>